<dbReference type="InterPro" id="IPR005000">
    <property type="entry name" value="Aldolase/citrate-lyase_domain"/>
</dbReference>
<comment type="similarity">
    <text evidence="2">Belongs to the HpcH/HpaI aldolase family.</text>
</comment>
<keyword evidence="3 6" id="KW-0479">Metal-binding</keyword>
<dbReference type="GO" id="GO:0016787">
    <property type="term" value="F:hydrolase activity"/>
    <property type="evidence" value="ECO:0007669"/>
    <property type="project" value="UniProtKB-KW"/>
</dbReference>
<dbReference type="PIRSF" id="PIRSF015582">
    <property type="entry name" value="Cit_lyase_B"/>
    <property type="match status" value="1"/>
</dbReference>
<dbReference type="InterPro" id="IPR015813">
    <property type="entry name" value="Pyrv/PenolPyrv_kinase-like_dom"/>
</dbReference>
<dbReference type="SUPFAM" id="SSF51621">
    <property type="entry name" value="Phosphoenolpyruvate/pyruvate domain"/>
    <property type="match status" value="1"/>
</dbReference>
<dbReference type="EC" id="3.1.2.-" evidence="8"/>
<keyword evidence="9" id="KW-1185">Reference proteome</keyword>
<evidence type="ECO:0000256" key="4">
    <source>
        <dbReference type="ARBA" id="ARBA00022842"/>
    </source>
</evidence>
<protein>
    <submittedName>
        <fullName evidence="8">(3S)-malyl-CoA thioesterase</fullName>
        <ecNumber evidence="8">3.1.2.-</ecNumber>
    </submittedName>
</protein>
<dbReference type="RefSeq" id="WP_058260825.1">
    <property type="nucleotide sequence ID" value="NZ_CP051181.1"/>
</dbReference>
<dbReference type="STRING" id="53501.SAMN04488043_1182"/>
<keyword evidence="4 6" id="KW-0460">Magnesium</keyword>
<dbReference type="AlphaFoldDB" id="A0A0P1F3W2"/>
<organism evidence="8 9">
    <name type="scientific">Thalassovita gelatinovora</name>
    <name type="common">Thalassobius gelatinovorus</name>
    <dbReference type="NCBI Taxonomy" id="53501"/>
    <lineage>
        <taxon>Bacteria</taxon>
        <taxon>Pseudomonadati</taxon>
        <taxon>Pseudomonadota</taxon>
        <taxon>Alphaproteobacteria</taxon>
        <taxon>Rhodobacterales</taxon>
        <taxon>Roseobacteraceae</taxon>
        <taxon>Thalassovita</taxon>
    </lineage>
</organism>
<evidence type="ECO:0000256" key="5">
    <source>
        <dbReference type="PIRSR" id="PIRSR015582-1"/>
    </source>
</evidence>
<keyword evidence="8" id="KW-0378">Hydrolase</keyword>
<dbReference type="Gene3D" id="3.20.20.60">
    <property type="entry name" value="Phosphoenolpyruvate-binding domains"/>
    <property type="match status" value="1"/>
</dbReference>
<comment type="cofactor">
    <cofactor evidence="1">
        <name>Mg(2+)</name>
        <dbReference type="ChEBI" id="CHEBI:18420"/>
    </cofactor>
</comment>
<evidence type="ECO:0000256" key="1">
    <source>
        <dbReference type="ARBA" id="ARBA00001946"/>
    </source>
</evidence>
<evidence type="ECO:0000259" key="7">
    <source>
        <dbReference type="Pfam" id="PF03328"/>
    </source>
</evidence>
<proteinExistence type="inferred from homology"/>
<accession>A0A0P1F3W2</accession>
<evidence type="ECO:0000256" key="6">
    <source>
        <dbReference type="PIRSR" id="PIRSR015582-2"/>
    </source>
</evidence>
<dbReference type="GO" id="GO:0000287">
    <property type="term" value="F:magnesium ion binding"/>
    <property type="evidence" value="ECO:0007669"/>
    <property type="project" value="TreeGrafter"/>
</dbReference>
<dbReference type="PANTHER" id="PTHR32308:SF10">
    <property type="entry name" value="CITRATE LYASE SUBUNIT BETA"/>
    <property type="match status" value="1"/>
</dbReference>
<dbReference type="EMBL" id="CYSA01000001">
    <property type="protein sequence ID" value="CUH62313.1"/>
    <property type="molecule type" value="Genomic_DNA"/>
</dbReference>
<dbReference type="InterPro" id="IPR011206">
    <property type="entry name" value="Citrate_lyase_beta/mcl1/mcl2"/>
</dbReference>
<dbReference type="Pfam" id="PF03328">
    <property type="entry name" value="HpcH_HpaI"/>
    <property type="match status" value="1"/>
</dbReference>
<dbReference type="PANTHER" id="PTHR32308">
    <property type="entry name" value="LYASE BETA SUBUNIT, PUTATIVE (AFU_ORTHOLOGUE AFUA_4G13030)-RELATED"/>
    <property type="match status" value="1"/>
</dbReference>
<dbReference type="GO" id="GO:0006107">
    <property type="term" value="P:oxaloacetate metabolic process"/>
    <property type="evidence" value="ECO:0007669"/>
    <property type="project" value="TreeGrafter"/>
</dbReference>
<dbReference type="OrthoDB" id="9800547at2"/>
<evidence type="ECO:0000256" key="3">
    <source>
        <dbReference type="ARBA" id="ARBA00022723"/>
    </source>
</evidence>
<dbReference type="InterPro" id="IPR040442">
    <property type="entry name" value="Pyrv_kinase-like_dom_sf"/>
</dbReference>
<feature type="binding site" evidence="5">
    <location>
        <position position="116"/>
    </location>
    <ligand>
        <name>substrate</name>
    </ligand>
</feature>
<gene>
    <name evidence="8" type="primary">mcl2_1</name>
    <name evidence="8" type="ORF">TG4357_00001</name>
</gene>
<sequence length="268" mass="27890">MPFTTAQSLLFVPGDRAERIPKALASAAGAVIVDLEDAVAPEAKDRARRAVGGFLAATPSARILLRINAVDSPWYDGDRALAAYRGVVGVVLPKSDLASLTRAAGDTDTPLWPLVETAQGIQDMPGLARIPGVARLLLGTIDLALDLGLDAAHPGGRTMLDMARYQLVNGSVAAGLALPVDGVFTDLGDDTGLAACAAHAKACGMTGMMCIHPKQTEVVNAAFSPDPAQTDWARRVLDAAVGQNGAFRFEGQMIDKPVLGRAARILTS</sequence>
<evidence type="ECO:0000313" key="8">
    <source>
        <dbReference type="EMBL" id="CUH62313.1"/>
    </source>
</evidence>
<feature type="binding site" evidence="6">
    <location>
        <position position="116"/>
    </location>
    <ligand>
        <name>Mg(2+)</name>
        <dbReference type="ChEBI" id="CHEBI:18420"/>
    </ligand>
</feature>
<reference evidence="8 9" key="1">
    <citation type="submission" date="2015-09" db="EMBL/GenBank/DDBJ databases">
        <authorList>
            <consortium name="Swine Surveillance"/>
        </authorList>
    </citation>
    <scope>NUCLEOTIDE SEQUENCE [LARGE SCALE GENOMIC DNA]</scope>
    <source>
        <strain evidence="8 9">CECT 4357</strain>
    </source>
</reference>
<evidence type="ECO:0000313" key="9">
    <source>
        <dbReference type="Proteomes" id="UP000051587"/>
    </source>
</evidence>
<evidence type="ECO:0000256" key="2">
    <source>
        <dbReference type="ARBA" id="ARBA00005568"/>
    </source>
</evidence>
<feature type="binding site" evidence="6">
    <location>
        <position position="142"/>
    </location>
    <ligand>
        <name>Mg(2+)</name>
        <dbReference type="ChEBI" id="CHEBI:18420"/>
    </ligand>
</feature>
<name>A0A0P1F3W2_THAGE</name>
<dbReference type="Proteomes" id="UP000051587">
    <property type="component" value="Unassembled WGS sequence"/>
</dbReference>
<feature type="binding site" evidence="5">
    <location>
        <position position="66"/>
    </location>
    <ligand>
        <name>substrate</name>
    </ligand>
</feature>
<feature type="domain" description="HpcH/HpaI aldolase/citrate lyase" evidence="7">
    <location>
        <begin position="7"/>
        <end position="213"/>
    </location>
</feature>